<dbReference type="GO" id="GO:0005634">
    <property type="term" value="C:nucleus"/>
    <property type="evidence" value="ECO:0007669"/>
    <property type="project" value="UniProtKB-SubCell"/>
</dbReference>
<evidence type="ECO:0000256" key="1">
    <source>
        <dbReference type="ARBA" id="ARBA00004123"/>
    </source>
</evidence>
<evidence type="ECO:0000256" key="2">
    <source>
        <dbReference type="ARBA" id="ARBA00023015"/>
    </source>
</evidence>
<proteinExistence type="predicted"/>
<reference evidence="8 9" key="1">
    <citation type="journal article" date="2016" name="Sci. Rep.">
        <title>The genome sequence of the outbreeding globe artichoke constructed de novo incorporating a phase-aware low-pass sequencing strategy of F1 progeny.</title>
        <authorList>
            <person name="Scaglione D."/>
            <person name="Reyes-Chin-Wo S."/>
            <person name="Acquadro A."/>
            <person name="Froenicke L."/>
            <person name="Portis E."/>
            <person name="Beitel C."/>
            <person name="Tirone M."/>
            <person name="Mauro R."/>
            <person name="Lo Monaco A."/>
            <person name="Mauromicale G."/>
            <person name="Faccioli P."/>
            <person name="Cattivelli L."/>
            <person name="Rieseberg L."/>
            <person name="Michelmore R."/>
            <person name="Lanteri S."/>
        </authorList>
    </citation>
    <scope>NUCLEOTIDE SEQUENCE [LARGE SCALE GENOMIC DNA]</scope>
    <source>
        <strain evidence="8">2C</strain>
    </source>
</reference>
<feature type="compositionally biased region" description="Basic and acidic residues" evidence="6">
    <location>
        <begin position="162"/>
        <end position="183"/>
    </location>
</feature>
<dbReference type="OMA" id="YQYLELP"/>
<feature type="region of interest" description="Disordered" evidence="6">
    <location>
        <begin position="219"/>
        <end position="247"/>
    </location>
</feature>
<sequence>MVHVAEVCAECTQNCLLMHKKDKNPSPVATTFFKVMFGDEYSKVLFLPPRFAHSVRNMVGKATRLEDPSGEKWKVKFTMIDGFLAFEEGWNAFSTAHGLKVGDFLVFHYIMESHFVVLMYGQSGCPEIQHFGFNRHQMEDTRKKQSLITDNTNSKPSNVNTTDHHISCESSQSEHSDNEHPEIRPSVGTQHKDERIKKKGTAVQLPPSVNAKNTCNRLLASSSRPGPSVSGKELVGDENPDNMVSETPPTVKQFCLVDNDIEHVEDEHRSNLINRFHLDRLPTKKRAIENLENLSERLSSRDCLHDLSIPEINPLESDDVRKNNVAVGGCGNATQINKSGKTLETRSEESRENPKKSTIMPSEATCNNSIKKRLRSSNLPIARPKKAKKEPAGASETDTLGSRLHDAVRPSPSTEIFPKSIAKPMIATKKELISDEKDNDRFVKPEPVDYDEALPPGPTNSLFSAVMSSYQYLELPEWVKLKKVILLRNGGDLWPVLYQNQLGLKALTQSWQVFARERGIQPGDNCEFVLESEPNADLPCSVFRVHVTAK</sequence>
<evidence type="ECO:0000256" key="4">
    <source>
        <dbReference type="ARBA" id="ARBA00023163"/>
    </source>
</evidence>
<keyword evidence="9" id="KW-1185">Reference proteome</keyword>
<dbReference type="CDD" id="cd10017">
    <property type="entry name" value="B3_DNA"/>
    <property type="match status" value="1"/>
</dbReference>
<dbReference type="InterPro" id="IPR050655">
    <property type="entry name" value="Plant_B3_domain"/>
</dbReference>
<feature type="domain" description="TF-B3" evidence="7">
    <location>
        <begin position="482"/>
        <end position="546"/>
    </location>
</feature>
<dbReference type="SMART" id="SM01019">
    <property type="entry name" value="B3"/>
    <property type="match status" value="1"/>
</dbReference>
<feature type="compositionally biased region" description="Polar residues" evidence="6">
    <location>
        <begin position="146"/>
        <end position="161"/>
    </location>
</feature>
<feature type="region of interest" description="Disordered" evidence="6">
    <location>
        <begin position="142"/>
        <end position="195"/>
    </location>
</feature>
<name>A0A103YBU2_CYNCS</name>
<evidence type="ECO:0000256" key="3">
    <source>
        <dbReference type="ARBA" id="ARBA00023125"/>
    </source>
</evidence>
<dbReference type="Proteomes" id="UP000243975">
    <property type="component" value="Unassembled WGS sequence"/>
</dbReference>
<dbReference type="Gramene" id="KVI06221">
    <property type="protein sequence ID" value="KVI06221"/>
    <property type="gene ID" value="Ccrd_015432"/>
</dbReference>
<feature type="region of interest" description="Disordered" evidence="6">
    <location>
        <begin position="330"/>
        <end position="420"/>
    </location>
</feature>
<keyword evidence="5" id="KW-0539">Nucleus</keyword>
<dbReference type="Pfam" id="PF02362">
    <property type="entry name" value="B3"/>
    <property type="match status" value="1"/>
</dbReference>
<dbReference type="AlphaFoldDB" id="A0A103YBU2"/>
<dbReference type="PANTHER" id="PTHR31920">
    <property type="entry name" value="B3 DOMAIN-CONTAINING"/>
    <property type="match status" value="1"/>
</dbReference>
<gene>
    <name evidence="8" type="ORF">Ccrd_015432</name>
</gene>
<evidence type="ECO:0000313" key="9">
    <source>
        <dbReference type="Proteomes" id="UP000243975"/>
    </source>
</evidence>
<dbReference type="GO" id="GO:0003677">
    <property type="term" value="F:DNA binding"/>
    <property type="evidence" value="ECO:0007669"/>
    <property type="project" value="UniProtKB-KW"/>
</dbReference>
<keyword evidence="4" id="KW-0804">Transcription</keyword>
<dbReference type="EMBL" id="LEKV01001844">
    <property type="protein sequence ID" value="KVI06221.1"/>
    <property type="molecule type" value="Genomic_DNA"/>
</dbReference>
<dbReference type="InterPro" id="IPR015300">
    <property type="entry name" value="DNA-bd_pseudobarrel_sf"/>
</dbReference>
<comment type="caution">
    <text evidence="8">The sequence shown here is derived from an EMBL/GenBank/DDBJ whole genome shotgun (WGS) entry which is preliminary data.</text>
</comment>
<evidence type="ECO:0000256" key="6">
    <source>
        <dbReference type="SAM" id="MobiDB-lite"/>
    </source>
</evidence>
<evidence type="ECO:0000259" key="7">
    <source>
        <dbReference type="PROSITE" id="PS50863"/>
    </source>
</evidence>
<comment type="subcellular location">
    <subcellularLocation>
        <location evidence="1">Nucleus</location>
    </subcellularLocation>
</comment>
<keyword evidence="3" id="KW-0238">DNA-binding</keyword>
<dbReference type="PANTHER" id="PTHR31920:SF135">
    <property type="entry name" value="B3 DOMAIN-CONTAINING PROTEIN OS03G0621600-RELATED"/>
    <property type="match status" value="1"/>
</dbReference>
<organism evidence="8 9">
    <name type="scientific">Cynara cardunculus var. scolymus</name>
    <name type="common">Globe artichoke</name>
    <name type="synonym">Cynara scolymus</name>
    <dbReference type="NCBI Taxonomy" id="59895"/>
    <lineage>
        <taxon>Eukaryota</taxon>
        <taxon>Viridiplantae</taxon>
        <taxon>Streptophyta</taxon>
        <taxon>Embryophyta</taxon>
        <taxon>Tracheophyta</taxon>
        <taxon>Spermatophyta</taxon>
        <taxon>Magnoliopsida</taxon>
        <taxon>eudicotyledons</taxon>
        <taxon>Gunneridae</taxon>
        <taxon>Pentapetalae</taxon>
        <taxon>asterids</taxon>
        <taxon>campanulids</taxon>
        <taxon>Asterales</taxon>
        <taxon>Asteraceae</taxon>
        <taxon>Carduoideae</taxon>
        <taxon>Cardueae</taxon>
        <taxon>Carduinae</taxon>
        <taxon>Cynara</taxon>
    </lineage>
</organism>
<dbReference type="SUPFAM" id="SSF101936">
    <property type="entry name" value="DNA-binding pseudobarrel domain"/>
    <property type="match status" value="2"/>
</dbReference>
<dbReference type="PROSITE" id="PS50863">
    <property type="entry name" value="B3"/>
    <property type="match status" value="2"/>
</dbReference>
<protein>
    <submittedName>
        <fullName evidence="8">B3 DNA binding domain-containing protein</fullName>
    </submittedName>
</protein>
<feature type="domain" description="TF-B3" evidence="7">
    <location>
        <begin position="30"/>
        <end position="123"/>
    </location>
</feature>
<evidence type="ECO:0000313" key="8">
    <source>
        <dbReference type="EMBL" id="KVI06221.1"/>
    </source>
</evidence>
<dbReference type="InterPro" id="IPR003340">
    <property type="entry name" value="B3_DNA-bd"/>
</dbReference>
<evidence type="ECO:0000256" key="5">
    <source>
        <dbReference type="ARBA" id="ARBA00023242"/>
    </source>
</evidence>
<accession>A0A103YBU2</accession>
<dbReference type="OrthoDB" id="635132at2759"/>
<dbReference type="STRING" id="59895.A0A103YBU2"/>
<keyword evidence="2" id="KW-0805">Transcription regulation</keyword>
<feature type="compositionally biased region" description="Basic and acidic residues" evidence="6">
    <location>
        <begin position="341"/>
        <end position="355"/>
    </location>
</feature>
<dbReference type="Gene3D" id="2.40.330.10">
    <property type="entry name" value="DNA-binding pseudobarrel domain"/>
    <property type="match status" value="2"/>
</dbReference>